<keyword evidence="1" id="KW-0548">Nucleotidyltransferase</keyword>
<comment type="caution">
    <text evidence="1">The sequence shown here is derived from an EMBL/GenBank/DDBJ whole genome shotgun (WGS) entry which is preliminary data.</text>
</comment>
<sequence>MVKSRKVGVGQPDILVIGQLFKCAGLRILTIWHNGQGNPPSMGIAPQLQSTAENIKDIFYDTRGPPPTIERTVEGPAILKEEEKHVLSKIKQRKATGPDNIPVEAIKALEDFGITEVTNLMNTMYNTGELPKDMRKSMFITLPKQPRTTERDQQRKISLMNPLTKILLRIVMKRVRNN</sequence>
<dbReference type="AlphaFoldDB" id="A0AAV4CDK3"/>
<evidence type="ECO:0000313" key="1">
    <source>
        <dbReference type="EMBL" id="GFO29416.1"/>
    </source>
</evidence>
<organism evidence="1 2">
    <name type="scientific">Plakobranchus ocellatus</name>
    <dbReference type="NCBI Taxonomy" id="259542"/>
    <lineage>
        <taxon>Eukaryota</taxon>
        <taxon>Metazoa</taxon>
        <taxon>Spiralia</taxon>
        <taxon>Lophotrochozoa</taxon>
        <taxon>Mollusca</taxon>
        <taxon>Gastropoda</taxon>
        <taxon>Heterobranchia</taxon>
        <taxon>Euthyneura</taxon>
        <taxon>Panpulmonata</taxon>
        <taxon>Sacoglossa</taxon>
        <taxon>Placobranchoidea</taxon>
        <taxon>Plakobranchidae</taxon>
        <taxon>Plakobranchus</taxon>
    </lineage>
</organism>
<dbReference type="PANTHER" id="PTHR19446">
    <property type="entry name" value="REVERSE TRANSCRIPTASES"/>
    <property type="match status" value="1"/>
</dbReference>
<dbReference type="GO" id="GO:0003964">
    <property type="term" value="F:RNA-directed DNA polymerase activity"/>
    <property type="evidence" value="ECO:0007669"/>
    <property type="project" value="UniProtKB-KW"/>
</dbReference>
<protein>
    <submittedName>
        <fullName evidence="1">RNA-directed DNA polymerase from mobile element jockey</fullName>
    </submittedName>
</protein>
<name>A0AAV4CDK3_9GAST</name>
<keyword evidence="1" id="KW-0808">Transferase</keyword>
<gene>
    <name evidence="1" type="ORF">PoB_005592100</name>
</gene>
<reference evidence="1 2" key="1">
    <citation type="journal article" date="2021" name="Elife">
        <title>Chloroplast acquisition without the gene transfer in kleptoplastic sea slugs, Plakobranchus ocellatus.</title>
        <authorList>
            <person name="Maeda T."/>
            <person name="Takahashi S."/>
            <person name="Yoshida T."/>
            <person name="Shimamura S."/>
            <person name="Takaki Y."/>
            <person name="Nagai Y."/>
            <person name="Toyoda A."/>
            <person name="Suzuki Y."/>
            <person name="Arimoto A."/>
            <person name="Ishii H."/>
            <person name="Satoh N."/>
            <person name="Nishiyama T."/>
            <person name="Hasebe M."/>
            <person name="Maruyama T."/>
            <person name="Minagawa J."/>
            <person name="Obokata J."/>
            <person name="Shigenobu S."/>
        </authorList>
    </citation>
    <scope>NUCLEOTIDE SEQUENCE [LARGE SCALE GENOMIC DNA]</scope>
</reference>
<accession>A0AAV4CDK3</accession>
<keyword evidence="2" id="KW-1185">Reference proteome</keyword>
<dbReference type="Proteomes" id="UP000735302">
    <property type="component" value="Unassembled WGS sequence"/>
</dbReference>
<keyword evidence="1" id="KW-0695">RNA-directed DNA polymerase</keyword>
<dbReference type="EMBL" id="BLXT01006160">
    <property type="protein sequence ID" value="GFO29416.1"/>
    <property type="molecule type" value="Genomic_DNA"/>
</dbReference>
<evidence type="ECO:0000313" key="2">
    <source>
        <dbReference type="Proteomes" id="UP000735302"/>
    </source>
</evidence>
<proteinExistence type="predicted"/>